<feature type="compositionally biased region" description="Basic and acidic residues" evidence="1">
    <location>
        <begin position="181"/>
        <end position="195"/>
    </location>
</feature>
<feature type="non-terminal residue" evidence="2">
    <location>
        <position position="1"/>
    </location>
</feature>
<feature type="compositionally biased region" description="Polar residues" evidence="1">
    <location>
        <begin position="63"/>
        <end position="75"/>
    </location>
</feature>
<feature type="region of interest" description="Disordered" evidence="1">
    <location>
        <begin position="19"/>
        <end position="81"/>
    </location>
</feature>
<keyword evidence="3" id="KW-1185">Reference proteome</keyword>
<sequence>MSIESKDRYACWVCNRAHERQEESGDGSETGEDSDHHDECAMMRRRLLEMEEEIRELTGEQGAASSVHQPASRTQPGARLSLEPPSVMESLLSHLLNRSSFGRSSFVLNSAVVSEASVQFSDSVTAVTSLEIPENVPEVGNRSVRDRIATPYVDSTTADSSEERRVLLAPALSTVEEFEAESSREQLRSSRDRMPTPHVSSEVIE</sequence>
<comment type="caution">
    <text evidence="2">The sequence shown here is derived from an EMBL/GenBank/DDBJ whole genome shotgun (WGS) entry which is preliminary data.</text>
</comment>
<dbReference type="Proteomes" id="UP000649617">
    <property type="component" value="Unassembled WGS sequence"/>
</dbReference>
<protein>
    <submittedName>
        <fullName evidence="2">PRKG2 protein</fullName>
    </submittedName>
</protein>
<evidence type="ECO:0000256" key="1">
    <source>
        <dbReference type="SAM" id="MobiDB-lite"/>
    </source>
</evidence>
<reference evidence="2" key="1">
    <citation type="submission" date="2021-02" db="EMBL/GenBank/DDBJ databases">
        <authorList>
            <person name="Dougan E. K."/>
            <person name="Rhodes N."/>
            <person name="Thang M."/>
            <person name="Chan C."/>
        </authorList>
    </citation>
    <scope>NUCLEOTIDE SEQUENCE</scope>
</reference>
<organism evidence="2 3">
    <name type="scientific">Symbiodinium pilosum</name>
    <name type="common">Dinoflagellate</name>
    <dbReference type="NCBI Taxonomy" id="2952"/>
    <lineage>
        <taxon>Eukaryota</taxon>
        <taxon>Sar</taxon>
        <taxon>Alveolata</taxon>
        <taxon>Dinophyceae</taxon>
        <taxon>Suessiales</taxon>
        <taxon>Symbiodiniaceae</taxon>
        <taxon>Symbiodinium</taxon>
    </lineage>
</organism>
<accession>A0A812MB70</accession>
<dbReference type="AlphaFoldDB" id="A0A812MB70"/>
<evidence type="ECO:0000313" key="3">
    <source>
        <dbReference type="Proteomes" id="UP000649617"/>
    </source>
</evidence>
<feature type="compositionally biased region" description="Basic and acidic residues" evidence="1">
    <location>
        <begin position="33"/>
        <end position="49"/>
    </location>
</feature>
<evidence type="ECO:0000313" key="2">
    <source>
        <dbReference type="EMBL" id="CAE7263233.1"/>
    </source>
</evidence>
<proteinExistence type="predicted"/>
<dbReference type="EMBL" id="CAJNIZ010008002">
    <property type="protein sequence ID" value="CAE7263233.1"/>
    <property type="molecule type" value="Genomic_DNA"/>
</dbReference>
<feature type="region of interest" description="Disordered" evidence="1">
    <location>
        <begin position="177"/>
        <end position="205"/>
    </location>
</feature>
<name>A0A812MB70_SYMPI</name>
<dbReference type="OrthoDB" id="10522409at2759"/>
<gene>
    <name evidence="2" type="primary">PRKG2</name>
    <name evidence="2" type="ORF">SPIL2461_LOCUS5590</name>
</gene>